<protein>
    <submittedName>
        <fullName evidence="4">Uncharacterized protein</fullName>
    </submittedName>
</protein>
<feature type="compositionally biased region" description="Polar residues" evidence="3">
    <location>
        <begin position="96"/>
        <end position="105"/>
    </location>
</feature>
<organism evidence="4 5">
    <name type="scientific">Coregonus suidteri</name>
    <dbReference type="NCBI Taxonomy" id="861788"/>
    <lineage>
        <taxon>Eukaryota</taxon>
        <taxon>Metazoa</taxon>
        <taxon>Chordata</taxon>
        <taxon>Craniata</taxon>
        <taxon>Vertebrata</taxon>
        <taxon>Euteleostomi</taxon>
        <taxon>Actinopterygii</taxon>
        <taxon>Neopterygii</taxon>
        <taxon>Teleostei</taxon>
        <taxon>Protacanthopterygii</taxon>
        <taxon>Salmoniformes</taxon>
        <taxon>Salmonidae</taxon>
        <taxon>Coregoninae</taxon>
        <taxon>Coregonus</taxon>
    </lineage>
</organism>
<feature type="non-terminal residue" evidence="4">
    <location>
        <position position="226"/>
    </location>
</feature>
<feature type="compositionally biased region" description="Basic and acidic residues" evidence="3">
    <location>
        <begin position="162"/>
        <end position="183"/>
    </location>
</feature>
<feature type="compositionally biased region" description="Low complexity" evidence="3">
    <location>
        <begin position="56"/>
        <end position="68"/>
    </location>
</feature>
<feature type="compositionally biased region" description="Basic and acidic residues" evidence="3">
    <location>
        <begin position="85"/>
        <end position="95"/>
    </location>
</feature>
<dbReference type="GO" id="GO:0048786">
    <property type="term" value="C:presynaptic active zone"/>
    <property type="evidence" value="ECO:0007669"/>
    <property type="project" value="TreeGrafter"/>
</dbReference>
<gene>
    <name evidence="4" type="ORF">J4Q44_G00091340</name>
</gene>
<dbReference type="PANTHER" id="PTHR12587:SF16">
    <property type="entry name" value="LIPRIN-BETA-1"/>
    <property type="match status" value="1"/>
</dbReference>
<evidence type="ECO:0000313" key="5">
    <source>
        <dbReference type="Proteomes" id="UP001356427"/>
    </source>
</evidence>
<dbReference type="AlphaFoldDB" id="A0AAN8M2S1"/>
<name>A0AAN8M2S1_9TELE</name>
<keyword evidence="5" id="KW-1185">Reference proteome</keyword>
<keyword evidence="2" id="KW-0175">Coiled coil</keyword>
<dbReference type="Proteomes" id="UP001356427">
    <property type="component" value="Unassembled WGS sequence"/>
</dbReference>
<dbReference type="InterPro" id="IPR029515">
    <property type="entry name" value="Liprin"/>
</dbReference>
<feature type="region of interest" description="Disordered" evidence="3">
    <location>
        <begin position="37"/>
        <end position="226"/>
    </location>
</feature>
<proteinExistence type="predicted"/>
<evidence type="ECO:0000256" key="1">
    <source>
        <dbReference type="ARBA" id="ARBA00022737"/>
    </source>
</evidence>
<feature type="compositionally biased region" description="Low complexity" evidence="3">
    <location>
        <begin position="109"/>
        <end position="118"/>
    </location>
</feature>
<evidence type="ECO:0000256" key="3">
    <source>
        <dbReference type="SAM" id="MobiDB-lite"/>
    </source>
</evidence>
<feature type="compositionally biased region" description="Basic and acidic residues" evidence="3">
    <location>
        <begin position="126"/>
        <end position="140"/>
    </location>
</feature>
<comment type="caution">
    <text evidence="4">The sequence shown here is derived from an EMBL/GenBank/DDBJ whole genome shotgun (WGS) entry which is preliminary data.</text>
</comment>
<dbReference type="EMBL" id="JAGTTL010000007">
    <property type="protein sequence ID" value="KAK6320027.1"/>
    <property type="molecule type" value="Genomic_DNA"/>
</dbReference>
<feature type="compositionally biased region" description="Polar residues" evidence="3">
    <location>
        <begin position="144"/>
        <end position="157"/>
    </location>
</feature>
<dbReference type="PANTHER" id="PTHR12587">
    <property type="entry name" value="LAR INTERACTING PROTEIN LIP -RELATED PROTEIN"/>
    <property type="match status" value="1"/>
</dbReference>
<evidence type="ECO:0000256" key="2">
    <source>
        <dbReference type="SAM" id="Coils"/>
    </source>
</evidence>
<evidence type="ECO:0000313" key="4">
    <source>
        <dbReference type="EMBL" id="KAK6320027.1"/>
    </source>
</evidence>
<keyword evidence="1" id="KW-0677">Repeat</keyword>
<reference evidence="4 5" key="1">
    <citation type="submission" date="2021-04" db="EMBL/GenBank/DDBJ databases">
        <authorList>
            <person name="De Guttry C."/>
            <person name="Zahm M."/>
            <person name="Klopp C."/>
            <person name="Cabau C."/>
            <person name="Louis A."/>
            <person name="Berthelot C."/>
            <person name="Parey E."/>
            <person name="Roest Crollius H."/>
            <person name="Montfort J."/>
            <person name="Robinson-Rechavi M."/>
            <person name="Bucao C."/>
            <person name="Bouchez O."/>
            <person name="Gislard M."/>
            <person name="Lluch J."/>
            <person name="Milhes M."/>
            <person name="Lampietro C."/>
            <person name="Lopez Roques C."/>
            <person name="Donnadieu C."/>
            <person name="Braasch I."/>
            <person name="Desvignes T."/>
            <person name="Postlethwait J."/>
            <person name="Bobe J."/>
            <person name="Wedekind C."/>
            <person name="Guiguen Y."/>
        </authorList>
    </citation>
    <scope>NUCLEOTIDE SEQUENCE [LARGE SCALE GENOMIC DNA]</scope>
    <source>
        <strain evidence="4">Cs_M1</strain>
        <tissue evidence="4">Blood</tissue>
    </source>
</reference>
<dbReference type="GO" id="GO:0007528">
    <property type="term" value="P:neuromuscular junction development"/>
    <property type="evidence" value="ECO:0007669"/>
    <property type="project" value="TreeGrafter"/>
</dbReference>
<feature type="compositionally biased region" description="Basic and acidic residues" evidence="3">
    <location>
        <begin position="40"/>
        <end position="49"/>
    </location>
</feature>
<feature type="coiled-coil region" evidence="2">
    <location>
        <begin position="1"/>
        <end position="32"/>
    </location>
</feature>
<sequence length="226" mass="24608">MKKAVESLMAANEEKDRKIEELRQSLLHYKKVQDMVMSVQEKKDKTKDGESDESNSDNSLSMMSTTTTPVALESERHALAGVEEVAGKSPDEPEKNTSSPVSTHGATEVSSPTPSPTVLSACDLQRGPELDQAEPERTLDIPKSGSQDNLYVSNSEKITLVIKEKPTENKAVEEISKISERPPKSPSSSRPEDDSFGTKKARSSFGRGFFKIKGGKRTASAPNLGK</sequence>
<accession>A0AAN8M2S1</accession>